<feature type="region of interest" description="Disordered" evidence="1">
    <location>
        <begin position="96"/>
        <end position="116"/>
    </location>
</feature>
<comment type="caution">
    <text evidence="3">The sequence shown here is derived from an EMBL/GenBank/DDBJ whole genome shotgun (WGS) entry which is preliminary data.</text>
</comment>
<keyword evidence="4" id="KW-1185">Reference proteome</keyword>
<gene>
    <name evidence="3" type="ORF">WJX72_000721</name>
</gene>
<evidence type="ECO:0000256" key="2">
    <source>
        <dbReference type="SAM" id="SignalP"/>
    </source>
</evidence>
<sequence>MLSSLLAGVVVSFLAGMLLGKLAGRNAGMRPLDGGCCQNWLQAQWTGGADTARIDAVCQPRAGDPGEPHTLVLVLLCFCGWQVPVMLTLHLRCGLKQQEPRRRTPPGSTELFRSSQKQVHAALGAAAKGCVAASSKGGEAEKDAEVLVAAADAEEDAEAVKKEEEEVEKKQNTGSEREQEDQRHSGASSVASTASIRLRHQHAPGFRDRAVPDFLCSRRLSAPDSSNSGEEHLVHTLCLDAKSDSKMVDWDTNVRFQVGSYVADLALFNLREYKYARPCVGIASNISTNGVVGIEPQTVVTIDGQGKLTVTDDKCKDQAEAAYEDWKKRFRQMYMHVPDDGTEVRLPPGDYVLGPCYYMPQTKACLASLDLPLVNSAYVLPAGPYQFLQIMLLAGAGEKVKKITVADVDAAVERWQEERLCISRLHTPAADFNWVF</sequence>
<feature type="chain" id="PRO_5043822413" evidence="2">
    <location>
        <begin position="21"/>
        <end position="436"/>
    </location>
</feature>
<protein>
    <submittedName>
        <fullName evidence="3">Uncharacterized protein</fullName>
    </submittedName>
</protein>
<evidence type="ECO:0000256" key="1">
    <source>
        <dbReference type="SAM" id="MobiDB-lite"/>
    </source>
</evidence>
<feature type="signal peptide" evidence="2">
    <location>
        <begin position="1"/>
        <end position="20"/>
    </location>
</feature>
<feature type="compositionally biased region" description="Basic and acidic residues" evidence="1">
    <location>
        <begin position="158"/>
        <end position="184"/>
    </location>
</feature>
<name>A0AAW1QE61_9CHLO</name>
<keyword evidence="2" id="KW-0732">Signal</keyword>
<reference evidence="3 4" key="1">
    <citation type="journal article" date="2024" name="Nat. Commun.">
        <title>Phylogenomics reveals the evolutionary origins of lichenization in chlorophyte algae.</title>
        <authorList>
            <person name="Puginier C."/>
            <person name="Libourel C."/>
            <person name="Otte J."/>
            <person name="Skaloud P."/>
            <person name="Haon M."/>
            <person name="Grisel S."/>
            <person name="Petersen M."/>
            <person name="Berrin J.G."/>
            <person name="Delaux P.M."/>
            <person name="Dal Grande F."/>
            <person name="Keller J."/>
        </authorList>
    </citation>
    <scope>NUCLEOTIDE SEQUENCE [LARGE SCALE GENOMIC DNA]</scope>
    <source>
        <strain evidence="3 4">SAG 2043</strain>
    </source>
</reference>
<dbReference type="AlphaFoldDB" id="A0AAW1QE61"/>
<proteinExistence type="predicted"/>
<feature type="compositionally biased region" description="Polar residues" evidence="1">
    <location>
        <begin position="185"/>
        <end position="194"/>
    </location>
</feature>
<feature type="region of interest" description="Disordered" evidence="1">
    <location>
        <begin position="155"/>
        <end position="194"/>
    </location>
</feature>
<organism evidence="3 4">
    <name type="scientific">[Myrmecia] bisecta</name>
    <dbReference type="NCBI Taxonomy" id="41462"/>
    <lineage>
        <taxon>Eukaryota</taxon>
        <taxon>Viridiplantae</taxon>
        <taxon>Chlorophyta</taxon>
        <taxon>core chlorophytes</taxon>
        <taxon>Trebouxiophyceae</taxon>
        <taxon>Trebouxiales</taxon>
        <taxon>Trebouxiaceae</taxon>
        <taxon>Myrmecia</taxon>
    </lineage>
</organism>
<evidence type="ECO:0000313" key="4">
    <source>
        <dbReference type="Proteomes" id="UP001489004"/>
    </source>
</evidence>
<evidence type="ECO:0000313" key="3">
    <source>
        <dbReference type="EMBL" id="KAK9819647.1"/>
    </source>
</evidence>
<dbReference type="EMBL" id="JALJOR010000003">
    <property type="protein sequence ID" value="KAK9819647.1"/>
    <property type="molecule type" value="Genomic_DNA"/>
</dbReference>
<accession>A0AAW1QE61</accession>
<dbReference type="Proteomes" id="UP001489004">
    <property type="component" value="Unassembled WGS sequence"/>
</dbReference>